<dbReference type="EMBL" id="CP047156">
    <property type="protein sequence ID" value="QHC01985.1"/>
    <property type="molecule type" value="Genomic_DNA"/>
</dbReference>
<gene>
    <name evidence="1" type="ORF">EK0264_18015</name>
</gene>
<evidence type="ECO:0000313" key="1">
    <source>
        <dbReference type="EMBL" id="QHC01985.1"/>
    </source>
</evidence>
<keyword evidence="2" id="KW-1185">Reference proteome</keyword>
<sequence>MSTPDAVAIERAVRAVPGVGAMHAGPHGTASSFTADGRIWGVRIAPDAIDIHVTSYPGLDLQALGKAVRAAVLAVAGDYAGKVRVHIEDLVEPDDLASDAGQPSPGRTS</sequence>
<dbReference type="KEGG" id="eke:EK0264_18015"/>
<dbReference type="InParanoid" id="A0A7L4YRY9"/>
<evidence type="ECO:0000313" key="2">
    <source>
        <dbReference type="Proteomes" id="UP000463857"/>
    </source>
</evidence>
<dbReference type="Proteomes" id="UP000463857">
    <property type="component" value="Chromosome"/>
</dbReference>
<name>A0A7L4YRY9_9ACTN</name>
<proteinExistence type="predicted"/>
<reference evidence="1 2" key="1">
    <citation type="journal article" date="2018" name="Int. J. Syst. Evol. Microbiol.">
        <title>Epidermidibacterium keratini gen. nov., sp. nov., a member of the family Sporichthyaceae, isolated from keratin epidermis.</title>
        <authorList>
            <person name="Lee D.G."/>
            <person name="Trujillo M.E."/>
            <person name="Kang S."/>
            <person name="Nam J.J."/>
            <person name="Kim Y.J."/>
        </authorList>
    </citation>
    <scope>NUCLEOTIDE SEQUENCE [LARGE SCALE GENOMIC DNA]</scope>
    <source>
        <strain evidence="1 2">EPI-7</strain>
    </source>
</reference>
<organism evidence="1 2">
    <name type="scientific">Epidermidibacterium keratini</name>
    <dbReference type="NCBI Taxonomy" id="1891644"/>
    <lineage>
        <taxon>Bacteria</taxon>
        <taxon>Bacillati</taxon>
        <taxon>Actinomycetota</taxon>
        <taxon>Actinomycetes</taxon>
        <taxon>Sporichthyales</taxon>
        <taxon>Sporichthyaceae</taxon>
        <taxon>Epidermidibacterium</taxon>
    </lineage>
</organism>
<dbReference type="OrthoDB" id="5195799at2"/>
<accession>A0A7L4YRY9</accession>
<evidence type="ECO:0008006" key="3">
    <source>
        <dbReference type="Google" id="ProtNLM"/>
    </source>
</evidence>
<dbReference type="RefSeq" id="WP_159547109.1">
    <property type="nucleotide sequence ID" value="NZ_CP047156.1"/>
</dbReference>
<dbReference type="AlphaFoldDB" id="A0A7L4YRY9"/>
<protein>
    <recommendedName>
        <fullName evidence="3">Asp23/Gls24 family envelope stress response protein</fullName>
    </recommendedName>
</protein>